<evidence type="ECO:0000313" key="1">
    <source>
        <dbReference type="EMBL" id="SEW01199.1"/>
    </source>
</evidence>
<keyword evidence="2" id="KW-1185">Reference proteome</keyword>
<dbReference type="OrthoDB" id="350126at2157"/>
<proteinExistence type="predicted"/>
<reference evidence="2" key="1">
    <citation type="submission" date="2016-10" db="EMBL/GenBank/DDBJ databases">
        <authorList>
            <person name="Varghese N."/>
        </authorList>
    </citation>
    <scope>NUCLEOTIDE SEQUENCE [LARGE SCALE GENOMIC DNA]</scope>
    <source>
        <strain evidence="2">CGMCC 1.12284</strain>
    </source>
</reference>
<dbReference type="RefSeq" id="WP_049989054.1">
    <property type="nucleotide sequence ID" value="NZ_FOIS01000002.1"/>
</dbReference>
<evidence type="ECO:0000313" key="2">
    <source>
        <dbReference type="Proteomes" id="UP000183275"/>
    </source>
</evidence>
<sequence>MPQEIIFGEEKREYVLDALNREVDDDGFVVKPNGERVLATDGEPIKADDIGYIGHGSTDFVRDDISEIRKYLHDS</sequence>
<protein>
    <submittedName>
        <fullName evidence="1">Uncharacterized protein</fullName>
    </submittedName>
</protein>
<dbReference type="AlphaFoldDB" id="A0A1I0NIB2"/>
<gene>
    <name evidence="1" type="ORF">SAMN05216285_1769</name>
</gene>
<organism evidence="1 2">
    <name type="scientific">Natrinema salifodinae</name>
    <dbReference type="NCBI Taxonomy" id="1202768"/>
    <lineage>
        <taxon>Archaea</taxon>
        <taxon>Methanobacteriati</taxon>
        <taxon>Methanobacteriota</taxon>
        <taxon>Stenosarchaea group</taxon>
        <taxon>Halobacteria</taxon>
        <taxon>Halobacteriales</taxon>
        <taxon>Natrialbaceae</taxon>
        <taxon>Natrinema</taxon>
    </lineage>
</organism>
<accession>A0A1I0NIB2</accession>
<name>A0A1I0NIB2_9EURY</name>
<dbReference type="Proteomes" id="UP000183275">
    <property type="component" value="Unassembled WGS sequence"/>
</dbReference>
<dbReference type="EMBL" id="FOIS01000002">
    <property type="protein sequence ID" value="SEW01199.1"/>
    <property type="molecule type" value="Genomic_DNA"/>
</dbReference>